<dbReference type="GO" id="GO:0003723">
    <property type="term" value="F:RNA binding"/>
    <property type="evidence" value="ECO:0007669"/>
    <property type="project" value="InterPro"/>
</dbReference>
<dbReference type="Pfam" id="PF23216">
    <property type="entry name" value="WHD_CYT4"/>
    <property type="match status" value="1"/>
</dbReference>
<name>A0A2T5M0S2_9EURO</name>
<dbReference type="GeneID" id="63816189"/>
<dbReference type="EMBL" id="MSFN02000003">
    <property type="protein sequence ID" value="PTU22126.1"/>
    <property type="molecule type" value="Genomic_DNA"/>
</dbReference>
<dbReference type="SMART" id="SM00955">
    <property type="entry name" value="RNB"/>
    <property type="match status" value="1"/>
</dbReference>
<dbReference type="GO" id="GO:0006402">
    <property type="term" value="P:mRNA catabolic process"/>
    <property type="evidence" value="ECO:0007669"/>
    <property type="project" value="TreeGrafter"/>
</dbReference>
<feature type="domain" description="RNB" evidence="1">
    <location>
        <begin position="547"/>
        <end position="893"/>
    </location>
</feature>
<sequence>MMSMILARARASHRVIDMSYALKLRRSVTAVSAATSYYRPTLCTALHSAVGVRRYLGTESNIPSSPNDLPRASIEDIRLRNEFEKNNDIRDYLRKWQEANPNLLDPIRDPSISNADKGQPWVGNMMNDNRDTYDAGDDNVRYVDDDASEFLEIAEEGEGLHNYLKPGDLVAISATDERLRFAVYVRSVQKQQQFYTERGKWRVAFPKELDYVIKGFVPPESINPLLPYFPDSLAEVSPELQSFIEGGVPRDVGAHLLRKMHGFNAEVQQLYRGNAVRFDQIHQIVAHEEEEMQFTLEELACRALEVEPDQLNDVILYTVHRAIRRNPFLMDKDGSSLFTNQYFVKPIRAAQMIETVTTWVHEHQNYLLRATSGQEVSDLKDHPLQKFIQKAQRLIRLTRKFRSPTTMASVGPTAQRFQAGQDGKPMVYREIPTERFNYNDRLIIQFLQSMCLPPKRMNSGAMRSTGSHIMRATGMYSALELNAASALLFLQELGVFSPWENLPLLDQDLALPGHGISSQSDSKWNDVEKVCEKLDGERLIDKMAGMRIDWGDLPVYCVDNLDAQEIDDGVSLERIPGSKDTFWIRIHIANPSAFIDSEDMLMEYAASRIQTLYAPEHTYPMLPPSLTQSHFSLAPGRPTLTFSAQMNLNGEVLDTNVSNGIVNNVIYMTHDKLRSMFDIDYKRPLKPLIVGGQSPNECSRTGIRDKLSPEDDDNFHILRKLMLAFREHRRKKGAMDWPSPIDTPISVSFGKEPWPPSTLAVDEGRYIVGDPIIQLQPQNIDPHEIRDQTKHNLISTLMNLGCWVSAKWCAERNIPAVYDGTYYHPEYPPLTSKNISEYGGDTWLQLGAPKGVSSSRPLTHIPLGLDPYVKSTSPLRRYSDLLVHQQIEAALRFEQETGRRLDATSPDGSVLPFSQEDIEDYISSSQWKRNRLRSCDRYSKQFWACMLLFRAFYFAECELPEKFQCLLHKPYLQTSTVGNSGRVFSGVISSLGVRCQLAIPAGMEDVKILSVVEGKITAVDMSRRMVSMEATRVVKHYERVGDWA</sequence>
<dbReference type="GO" id="GO:0000175">
    <property type="term" value="F:3'-5'-RNA exonuclease activity"/>
    <property type="evidence" value="ECO:0007669"/>
    <property type="project" value="TreeGrafter"/>
</dbReference>
<dbReference type="Proteomes" id="UP000244073">
    <property type="component" value="Unassembled WGS sequence"/>
</dbReference>
<dbReference type="InterPro" id="IPR001900">
    <property type="entry name" value="RNase_II/R"/>
</dbReference>
<evidence type="ECO:0000313" key="2">
    <source>
        <dbReference type="EMBL" id="PTU22126.1"/>
    </source>
</evidence>
<protein>
    <recommendedName>
        <fullName evidence="1">RNB domain-containing protein</fullName>
    </recommendedName>
</protein>
<dbReference type="PANTHER" id="PTHR23355:SF65">
    <property type="entry name" value="EXORIBONUCLEASE CYT-4, PUTATIVE (AFU_ORTHOLOGUE AFUA_7G01550)-RELATED"/>
    <property type="match status" value="1"/>
</dbReference>
<dbReference type="SUPFAM" id="SSF50249">
    <property type="entry name" value="Nucleic acid-binding proteins"/>
    <property type="match status" value="1"/>
</dbReference>
<dbReference type="PANTHER" id="PTHR23355">
    <property type="entry name" value="RIBONUCLEASE"/>
    <property type="match status" value="1"/>
</dbReference>
<dbReference type="VEuPathDB" id="FungiDB:P175DRAFT_0523283"/>
<comment type="caution">
    <text evidence="2">The sequence shown here is derived from an EMBL/GenBank/DDBJ whole genome shotgun (WGS) entry which is preliminary data.</text>
</comment>
<proteinExistence type="predicted"/>
<evidence type="ECO:0000313" key="3">
    <source>
        <dbReference type="Proteomes" id="UP000244073"/>
    </source>
</evidence>
<dbReference type="InterPro" id="IPR056625">
    <property type="entry name" value="SH3_CYT4"/>
</dbReference>
<accession>A0A2T5M0S2</accession>
<dbReference type="AlphaFoldDB" id="A0A2T5M0S2"/>
<evidence type="ECO:0000259" key="1">
    <source>
        <dbReference type="SMART" id="SM00955"/>
    </source>
</evidence>
<dbReference type="Pfam" id="PF00773">
    <property type="entry name" value="RNB"/>
    <property type="match status" value="2"/>
</dbReference>
<dbReference type="OrthoDB" id="2285229at2759"/>
<dbReference type="InterPro" id="IPR056624">
    <property type="entry name" value="WH_CYT4"/>
</dbReference>
<reference evidence="2 3" key="1">
    <citation type="journal article" date="2018" name="Proc. Natl. Acad. Sci. U.S.A.">
        <title>Linking secondary metabolites to gene clusters through genome sequencing of six diverse Aspergillus species.</title>
        <authorList>
            <person name="Kaerboelling I."/>
            <person name="Vesth T.C."/>
            <person name="Frisvad J.C."/>
            <person name="Nybo J.L."/>
            <person name="Theobald S."/>
            <person name="Kuo A."/>
            <person name="Bowyer P."/>
            <person name="Matsuda Y."/>
            <person name="Mondo S."/>
            <person name="Lyhne E.K."/>
            <person name="Kogle M.E."/>
            <person name="Clum A."/>
            <person name="Lipzen A."/>
            <person name="Salamov A."/>
            <person name="Ngan C.Y."/>
            <person name="Daum C."/>
            <person name="Chiniquy J."/>
            <person name="Barry K."/>
            <person name="LaButti K."/>
            <person name="Haridas S."/>
            <person name="Simmons B.A."/>
            <person name="Magnuson J.K."/>
            <person name="Mortensen U.H."/>
            <person name="Larsen T.O."/>
            <person name="Grigoriev I.V."/>
            <person name="Baker S.E."/>
            <person name="Andersen M.R."/>
        </authorList>
    </citation>
    <scope>NUCLEOTIDE SEQUENCE [LARGE SCALE GENOMIC DNA]</scope>
    <source>
        <strain evidence="2 3">IBT 24754</strain>
    </source>
</reference>
<dbReference type="Pfam" id="PF23214">
    <property type="entry name" value="SH3_CYT4"/>
    <property type="match status" value="1"/>
</dbReference>
<dbReference type="InterPro" id="IPR012340">
    <property type="entry name" value="NA-bd_OB-fold"/>
</dbReference>
<dbReference type="GO" id="GO:0000932">
    <property type="term" value="C:P-body"/>
    <property type="evidence" value="ECO:0007669"/>
    <property type="project" value="TreeGrafter"/>
</dbReference>
<dbReference type="RefSeq" id="XP_040753518.1">
    <property type="nucleotide sequence ID" value="XM_040899307.1"/>
</dbReference>
<organism evidence="2 3">
    <name type="scientific">Aspergillus ochraceoroseus IBT 24754</name>
    <dbReference type="NCBI Taxonomy" id="1392256"/>
    <lineage>
        <taxon>Eukaryota</taxon>
        <taxon>Fungi</taxon>
        <taxon>Dikarya</taxon>
        <taxon>Ascomycota</taxon>
        <taxon>Pezizomycotina</taxon>
        <taxon>Eurotiomycetes</taxon>
        <taxon>Eurotiomycetidae</taxon>
        <taxon>Eurotiales</taxon>
        <taxon>Aspergillaceae</taxon>
        <taxon>Aspergillus</taxon>
        <taxon>Aspergillus subgen. Nidulantes</taxon>
    </lineage>
</organism>
<dbReference type="InterPro" id="IPR050180">
    <property type="entry name" value="RNR_Ribonuclease"/>
</dbReference>
<gene>
    <name evidence="2" type="ORF">P175DRAFT_0523283</name>
</gene>